<accession>A0A426Z0W3</accession>
<feature type="region of interest" description="Disordered" evidence="1">
    <location>
        <begin position="1"/>
        <end position="29"/>
    </location>
</feature>
<evidence type="ECO:0000313" key="2">
    <source>
        <dbReference type="EMBL" id="RRT57615.1"/>
    </source>
</evidence>
<feature type="compositionally biased region" description="Gly residues" evidence="1">
    <location>
        <begin position="1"/>
        <end position="16"/>
    </location>
</feature>
<name>A0A426Z0W3_ENSVE</name>
<gene>
    <name evidence="2" type="ORF">B296_00047151</name>
</gene>
<dbReference type="Proteomes" id="UP000287651">
    <property type="component" value="Unassembled WGS sequence"/>
</dbReference>
<evidence type="ECO:0000313" key="3">
    <source>
        <dbReference type="Proteomes" id="UP000287651"/>
    </source>
</evidence>
<feature type="region of interest" description="Disordered" evidence="1">
    <location>
        <begin position="120"/>
        <end position="145"/>
    </location>
</feature>
<feature type="compositionally biased region" description="Basic and acidic residues" evidence="1">
    <location>
        <begin position="18"/>
        <end position="29"/>
    </location>
</feature>
<reference evidence="2 3" key="1">
    <citation type="journal article" date="2014" name="Agronomy (Basel)">
        <title>A Draft Genome Sequence for Ensete ventricosum, the Drought-Tolerant Tree Against Hunger.</title>
        <authorList>
            <person name="Harrison J."/>
            <person name="Moore K.A."/>
            <person name="Paszkiewicz K."/>
            <person name="Jones T."/>
            <person name="Grant M."/>
            <person name="Ambacheew D."/>
            <person name="Muzemil S."/>
            <person name="Studholme D.J."/>
        </authorList>
    </citation>
    <scope>NUCLEOTIDE SEQUENCE [LARGE SCALE GENOMIC DNA]</scope>
</reference>
<comment type="caution">
    <text evidence="2">The sequence shown here is derived from an EMBL/GenBank/DDBJ whole genome shotgun (WGS) entry which is preliminary data.</text>
</comment>
<proteinExistence type="predicted"/>
<organism evidence="2 3">
    <name type="scientific">Ensete ventricosum</name>
    <name type="common">Abyssinian banana</name>
    <name type="synonym">Musa ensete</name>
    <dbReference type="NCBI Taxonomy" id="4639"/>
    <lineage>
        <taxon>Eukaryota</taxon>
        <taxon>Viridiplantae</taxon>
        <taxon>Streptophyta</taxon>
        <taxon>Embryophyta</taxon>
        <taxon>Tracheophyta</taxon>
        <taxon>Spermatophyta</taxon>
        <taxon>Magnoliopsida</taxon>
        <taxon>Liliopsida</taxon>
        <taxon>Zingiberales</taxon>
        <taxon>Musaceae</taxon>
        <taxon>Ensete</taxon>
    </lineage>
</organism>
<protein>
    <submittedName>
        <fullName evidence="2">Uncharacterized protein</fullName>
    </submittedName>
</protein>
<evidence type="ECO:0000256" key="1">
    <source>
        <dbReference type="SAM" id="MobiDB-lite"/>
    </source>
</evidence>
<sequence>MGEIGGQGLGGRGAGPEVGKEEKEVEQVEGLRRHQIKPWERVASLVCRRSRARRFHVSLPLPLQSHRRSKKWHEDTVACVFIVKIWSAPYTWTVRHCNFPITVQNGDEKGSLDVIPSEISSSAKGRSDDPQRTALPSPSPTSFSSRSLVSISFLVCSAVFTAFLPCEMKWLF</sequence>
<dbReference type="EMBL" id="AMZH03009086">
    <property type="protein sequence ID" value="RRT57615.1"/>
    <property type="molecule type" value="Genomic_DNA"/>
</dbReference>
<dbReference type="AlphaFoldDB" id="A0A426Z0W3"/>